<protein>
    <submittedName>
        <fullName evidence="1">Trafficking protein particle complex subunit 11-like protein</fullName>
    </submittedName>
</protein>
<proteinExistence type="predicted"/>
<dbReference type="Proteomes" id="UP000187203">
    <property type="component" value="Unassembled WGS sequence"/>
</dbReference>
<accession>A0A1R3GPU5</accession>
<evidence type="ECO:0000313" key="2">
    <source>
        <dbReference type="Proteomes" id="UP000187203"/>
    </source>
</evidence>
<sequence>MENYLVLSFEESVIKQDNESGNVGADHAVFEQGAFAENVGNENLVE</sequence>
<comment type="caution">
    <text evidence="1">The sequence shown here is derived from an EMBL/GenBank/DDBJ whole genome shotgun (WGS) entry which is preliminary data.</text>
</comment>
<organism evidence="1 2">
    <name type="scientific">Corchorus olitorius</name>
    <dbReference type="NCBI Taxonomy" id="93759"/>
    <lineage>
        <taxon>Eukaryota</taxon>
        <taxon>Viridiplantae</taxon>
        <taxon>Streptophyta</taxon>
        <taxon>Embryophyta</taxon>
        <taxon>Tracheophyta</taxon>
        <taxon>Spermatophyta</taxon>
        <taxon>Magnoliopsida</taxon>
        <taxon>eudicotyledons</taxon>
        <taxon>Gunneridae</taxon>
        <taxon>Pentapetalae</taxon>
        <taxon>rosids</taxon>
        <taxon>malvids</taxon>
        <taxon>Malvales</taxon>
        <taxon>Malvaceae</taxon>
        <taxon>Grewioideae</taxon>
        <taxon>Apeibeae</taxon>
        <taxon>Corchorus</taxon>
    </lineage>
</organism>
<name>A0A1R3GPU5_9ROSI</name>
<dbReference type="OrthoDB" id="1744590at2759"/>
<evidence type="ECO:0000313" key="1">
    <source>
        <dbReference type="EMBL" id="OMO60091.1"/>
    </source>
</evidence>
<dbReference type="AlphaFoldDB" id="A0A1R3GPU5"/>
<gene>
    <name evidence="1" type="ORF">COLO4_33950</name>
</gene>
<reference evidence="2" key="1">
    <citation type="submission" date="2013-09" db="EMBL/GenBank/DDBJ databases">
        <title>Corchorus olitorius genome sequencing.</title>
        <authorList>
            <person name="Alam M."/>
            <person name="Haque M.S."/>
            <person name="Islam M.S."/>
            <person name="Emdad E.M."/>
            <person name="Islam M.M."/>
            <person name="Ahmed B."/>
            <person name="Halim A."/>
            <person name="Hossen Q.M.M."/>
            <person name="Hossain M.Z."/>
            <person name="Ahmed R."/>
            <person name="Khan M.M."/>
            <person name="Islam R."/>
            <person name="Rashid M.M."/>
            <person name="Khan S.A."/>
            <person name="Rahman M.S."/>
            <person name="Alam M."/>
            <person name="Yahiya A.S."/>
            <person name="Khan M.S."/>
            <person name="Azam M.S."/>
            <person name="Haque T."/>
            <person name="Lashkar M.Z.H."/>
            <person name="Akhand A.I."/>
            <person name="Morshed G."/>
            <person name="Roy S."/>
            <person name="Uddin K.S."/>
            <person name="Rabeya T."/>
            <person name="Hossain A.S."/>
            <person name="Chowdhury A."/>
            <person name="Snigdha A.R."/>
            <person name="Mortoza M.S."/>
            <person name="Matin S.A."/>
            <person name="Hoque S.M.E."/>
            <person name="Islam M.K."/>
            <person name="Roy D.K."/>
            <person name="Haider R."/>
            <person name="Moosa M.M."/>
            <person name="Elias S.M."/>
            <person name="Hasan A.M."/>
            <person name="Jahan S."/>
            <person name="Shafiuddin M."/>
            <person name="Mahmood N."/>
            <person name="Shommy N.S."/>
        </authorList>
    </citation>
    <scope>NUCLEOTIDE SEQUENCE [LARGE SCALE GENOMIC DNA]</scope>
    <source>
        <strain evidence="2">cv. O-4</strain>
    </source>
</reference>
<dbReference type="EMBL" id="AWUE01021970">
    <property type="protein sequence ID" value="OMO60091.1"/>
    <property type="molecule type" value="Genomic_DNA"/>
</dbReference>
<keyword evidence="2" id="KW-1185">Reference proteome</keyword>